<evidence type="ECO:0000256" key="4">
    <source>
        <dbReference type="ARBA" id="ARBA00022679"/>
    </source>
</evidence>
<dbReference type="EMBL" id="AP028654">
    <property type="protein sequence ID" value="BEP28475.1"/>
    <property type="molecule type" value="Genomic_DNA"/>
</dbReference>
<evidence type="ECO:0000256" key="1">
    <source>
        <dbReference type="ARBA" id="ARBA00000085"/>
    </source>
</evidence>
<dbReference type="PANTHER" id="PTHR43065:SF10">
    <property type="entry name" value="PEROXIDE STRESS-ACTIVATED HISTIDINE KINASE MAK3"/>
    <property type="match status" value="1"/>
</dbReference>
<protein>
    <recommendedName>
        <fullName evidence="2">histidine kinase</fullName>
        <ecNumber evidence="2">2.7.13.3</ecNumber>
    </recommendedName>
</protein>
<evidence type="ECO:0000256" key="8">
    <source>
        <dbReference type="ARBA" id="ARBA00023012"/>
    </source>
</evidence>
<dbReference type="PROSITE" id="PS50109">
    <property type="entry name" value="HIS_KIN"/>
    <property type="match status" value="1"/>
</dbReference>
<gene>
    <name evidence="10" type="ORF">HLPR_08060</name>
</gene>
<dbReference type="InterPro" id="IPR004358">
    <property type="entry name" value="Sig_transdc_His_kin-like_C"/>
</dbReference>
<evidence type="ECO:0000313" key="10">
    <source>
        <dbReference type="EMBL" id="BEP28475.1"/>
    </source>
</evidence>
<evidence type="ECO:0000256" key="3">
    <source>
        <dbReference type="ARBA" id="ARBA00022553"/>
    </source>
</evidence>
<keyword evidence="3" id="KW-0597">Phosphoprotein</keyword>
<dbReference type="AlphaFoldDB" id="A0AAU9ETU3"/>
<feature type="domain" description="Histidine kinase" evidence="9">
    <location>
        <begin position="1"/>
        <end position="106"/>
    </location>
</feature>
<keyword evidence="5" id="KW-0547">Nucleotide-binding</keyword>
<organism evidence="10 11">
    <name type="scientific">Helicovermis profundi</name>
    <dbReference type="NCBI Taxonomy" id="3065157"/>
    <lineage>
        <taxon>Bacteria</taxon>
        <taxon>Bacillati</taxon>
        <taxon>Bacillota</taxon>
        <taxon>Clostridia</taxon>
        <taxon>Helicovermis</taxon>
    </lineage>
</organism>
<dbReference type="GO" id="GO:0004673">
    <property type="term" value="F:protein histidine kinase activity"/>
    <property type="evidence" value="ECO:0007669"/>
    <property type="project" value="UniProtKB-EC"/>
</dbReference>
<dbReference type="GO" id="GO:0005524">
    <property type="term" value="F:ATP binding"/>
    <property type="evidence" value="ECO:0007669"/>
    <property type="project" value="UniProtKB-KW"/>
</dbReference>
<accession>A0AAU9ETU3</accession>
<dbReference type="PRINTS" id="PR00344">
    <property type="entry name" value="BCTRLSENSOR"/>
</dbReference>
<reference evidence="10 11" key="1">
    <citation type="submission" date="2023-08" db="EMBL/GenBank/DDBJ databases">
        <title>Helicovermis profunda gen. nov., sp. nov., a novel mesophilic, fermentative bacterium within the Bacillota from a deep-sea hydrothermal vent chimney.</title>
        <authorList>
            <person name="Miyazaki U."/>
            <person name="Mizutani D."/>
            <person name="Hashimoto Y."/>
            <person name="Tame A."/>
            <person name="Sawayama S."/>
            <person name="Miyazaki J."/>
            <person name="Takai K."/>
            <person name="Nakagawa S."/>
        </authorList>
    </citation>
    <scope>NUCLEOTIDE SEQUENCE [LARGE SCALE GENOMIC DNA]</scope>
    <source>
        <strain evidence="10 11">S502</strain>
    </source>
</reference>
<dbReference type="Proteomes" id="UP001321786">
    <property type="component" value="Chromosome"/>
</dbReference>
<dbReference type="InterPro" id="IPR036890">
    <property type="entry name" value="HATPase_C_sf"/>
</dbReference>
<comment type="catalytic activity">
    <reaction evidence="1">
        <text>ATP + protein L-histidine = ADP + protein N-phospho-L-histidine.</text>
        <dbReference type="EC" id="2.7.13.3"/>
    </reaction>
</comment>
<evidence type="ECO:0000256" key="6">
    <source>
        <dbReference type="ARBA" id="ARBA00022777"/>
    </source>
</evidence>
<evidence type="ECO:0000256" key="2">
    <source>
        <dbReference type="ARBA" id="ARBA00012438"/>
    </source>
</evidence>
<dbReference type="RefSeq" id="WP_338536792.1">
    <property type="nucleotide sequence ID" value="NZ_AP028654.1"/>
</dbReference>
<dbReference type="Gene3D" id="3.30.565.10">
    <property type="entry name" value="Histidine kinase-like ATPase, C-terminal domain"/>
    <property type="match status" value="1"/>
</dbReference>
<dbReference type="PANTHER" id="PTHR43065">
    <property type="entry name" value="SENSOR HISTIDINE KINASE"/>
    <property type="match status" value="1"/>
</dbReference>
<dbReference type="SUPFAM" id="SSF55874">
    <property type="entry name" value="ATPase domain of HSP90 chaperone/DNA topoisomerase II/histidine kinase"/>
    <property type="match status" value="1"/>
</dbReference>
<proteinExistence type="predicted"/>
<keyword evidence="7 10" id="KW-0067">ATP-binding</keyword>
<evidence type="ECO:0000256" key="5">
    <source>
        <dbReference type="ARBA" id="ARBA00022741"/>
    </source>
</evidence>
<name>A0AAU9ETU3_9FIRM</name>
<sequence>MRELSLHILDIAQNSISAHAESLRIAIIEDLKCDKLLIKIKDDGDGMDSEILKKVVDPFYTTRTTRKVGLGIPMYKAKAENCNGSFSIKSEVGIGTEVDAEFEHSHIDRVPLGNMADTIITIILSNPNMELIYTHMVNEKKFTLNTKEIKKILGDVPISNLEVISWLKEYLKEGLQELLIN</sequence>
<dbReference type="InterPro" id="IPR005467">
    <property type="entry name" value="His_kinase_dom"/>
</dbReference>
<keyword evidence="6" id="KW-0418">Kinase</keyword>
<dbReference type="Pfam" id="PF02518">
    <property type="entry name" value="HATPase_c"/>
    <property type="match status" value="1"/>
</dbReference>
<dbReference type="KEGG" id="hprf:HLPR_08060"/>
<keyword evidence="8" id="KW-0902">Two-component regulatory system</keyword>
<dbReference type="CDD" id="cd00075">
    <property type="entry name" value="HATPase"/>
    <property type="match status" value="1"/>
</dbReference>
<dbReference type="InterPro" id="IPR003594">
    <property type="entry name" value="HATPase_dom"/>
</dbReference>
<evidence type="ECO:0000256" key="7">
    <source>
        <dbReference type="ARBA" id="ARBA00022840"/>
    </source>
</evidence>
<evidence type="ECO:0000259" key="9">
    <source>
        <dbReference type="PROSITE" id="PS50109"/>
    </source>
</evidence>
<dbReference type="EC" id="2.7.13.3" evidence="2"/>
<dbReference type="GO" id="GO:0000160">
    <property type="term" value="P:phosphorelay signal transduction system"/>
    <property type="evidence" value="ECO:0007669"/>
    <property type="project" value="UniProtKB-KW"/>
</dbReference>
<keyword evidence="11" id="KW-1185">Reference proteome</keyword>
<keyword evidence="4" id="KW-0808">Transferase</keyword>
<evidence type="ECO:0000313" key="11">
    <source>
        <dbReference type="Proteomes" id="UP001321786"/>
    </source>
</evidence>